<dbReference type="Proteomes" id="UP000267585">
    <property type="component" value="Unassembled WGS sequence"/>
</dbReference>
<protein>
    <submittedName>
        <fullName evidence="3">Amidohydrolase</fullName>
    </submittedName>
</protein>
<reference evidence="3 4" key="1">
    <citation type="submission" date="2018-11" db="EMBL/GenBank/DDBJ databases">
        <title>Arenibacter aquaticus sp.nov., a marine bacterium isolated from surface seawater in the South China Sea.</title>
        <authorList>
            <person name="Guo J."/>
            <person name="Sun J."/>
        </authorList>
    </citation>
    <scope>NUCLEOTIDE SEQUENCE [LARGE SCALE GENOMIC DNA]</scope>
    <source>
        <strain evidence="3 4">GUO666</strain>
    </source>
</reference>
<sequence>MKFFRRFVKLAVIIVGIAMVAILVILGIDVLKTNYLKIGHNQLGANDSFLIKNVNIVPMYHDTVLYNKTVYIKEGVIKDINDKIDIEGIETIDAQNKFMTPGLIDMHVHVWDKYELGLYLSHGVTTIRNVWGMPMHLRLKKEINNGTLLAPIFLTTGPKLTGPEFIGDDNLQLKSPEEARNKVISYKKSGYDFIKTYYGLPEDIFNAIIEQARISEMDIVAHPSQKVPYSFHYNPQIVTIEHAEDIVQQPLQYKLDSVKLNQVIEEFSTSQHTSFCPTLIVYYNIFNMLQNDDILSNSLVDYINPAIKMLDSKSQFERWNTIKKEDASIVERIGEQHEFHLYIIKKMNDAGINLVCGTDAGIGITAPGFSVYQELELYKKAGLSNFEILQTATVNASKTHQIMNNLGTIENGKMANLIILEKNPLKDLSTMKEPEMVFIKGRRLNKTTLEEFKNKAYNRKNLIPTILRYVENMVREK</sequence>
<evidence type="ECO:0000256" key="1">
    <source>
        <dbReference type="SAM" id="Phobius"/>
    </source>
</evidence>
<dbReference type="InterPro" id="IPR032466">
    <property type="entry name" value="Metal_Hydrolase"/>
</dbReference>
<name>A0A430JZL5_9FLAO</name>
<dbReference type="Pfam" id="PF01979">
    <property type="entry name" value="Amidohydro_1"/>
    <property type="match status" value="1"/>
</dbReference>
<keyword evidence="1" id="KW-1133">Transmembrane helix</keyword>
<dbReference type="Gene3D" id="3.30.110.90">
    <property type="entry name" value="Amidohydrolase"/>
    <property type="match status" value="1"/>
</dbReference>
<dbReference type="Gene3D" id="2.30.40.10">
    <property type="entry name" value="Urease, subunit C, domain 1"/>
    <property type="match status" value="1"/>
</dbReference>
<gene>
    <name evidence="3" type="ORF">EHW67_19215</name>
</gene>
<evidence type="ECO:0000313" key="4">
    <source>
        <dbReference type="Proteomes" id="UP000267585"/>
    </source>
</evidence>
<dbReference type="PANTHER" id="PTHR43135:SF3">
    <property type="entry name" value="ALPHA-D-RIBOSE 1-METHYLPHOSPHONATE 5-TRIPHOSPHATE DIPHOSPHATASE"/>
    <property type="match status" value="1"/>
</dbReference>
<dbReference type="EMBL" id="RQPJ01000021">
    <property type="protein sequence ID" value="RTE52310.1"/>
    <property type="molecule type" value="Genomic_DNA"/>
</dbReference>
<dbReference type="GO" id="GO:0016810">
    <property type="term" value="F:hydrolase activity, acting on carbon-nitrogen (but not peptide) bonds"/>
    <property type="evidence" value="ECO:0007669"/>
    <property type="project" value="InterPro"/>
</dbReference>
<organism evidence="3 4">
    <name type="scientific">Arenibacter aquaticus</name>
    <dbReference type="NCBI Taxonomy" id="2489054"/>
    <lineage>
        <taxon>Bacteria</taxon>
        <taxon>Pseudomonadati</taxon>
        <taxon>Bacteroidota</taxon>
        <taxon>Flavobacteriia</taxon>
        <taxon>Flavobacteriales</taxon>
        <taxon>Flavobacteriaceae</taxon>
        <taxon>Arenibacter</taxon>
    </lineage>
</organism>
<dbReference type="InterPro" id="IPR006680">
    <property type="entry name" value="Amidohydro-rel"/>
</dbReference>
<dbReference type="OrthoDB" id="9797498at2"/>
<feature type="domain" description="Amidohydrolase-related" evidence="2">
    <location>
        <begin position="344"/>
        <end position="443"/>
    </location>
</feature>
<evidence type="ECO:0000313" key="3">
    <source>
        <dbReference type="EMBL" id="RTE52310.1"/>
    </source>
</evidence>
<keyword evidence="4" id="KW-1185">Reference proteome</keyword>
<keyword evidence="1" id="KW-0812">Transmembrane</keyword>
<feature type="transmembrane region" description="Helical" evidence="1">
    <location>
        <begin position="7"/>
        <end position="28"/>
    </location>
</feature>
<dbReference type="SUPFAM" id="SSF51556">
    <property type="entry name" value="Metallo-dependent hydrolases"/>
    <property type="match status" value="1"/>
</dbReference>
<dbReference type="SUPFAM" id="SSF51338">
    <property type="entry name" value="Composite domain of metallo-dependent hydrolases"/>
    <property type="match status" value="1"/>
</dbReference>
<dbReference type="Gene3D" id="1.20.58.520">
    <property type="entry name" value="Amidohydrolase"/>
    <property type="match status" value="1"/>
</dbReference>
<keyword evidence="3" id="KW-0378">Hydrolase</keyword>
<dbReference type="PANTHER" id="PTHR43135">
    <property type="entry name" value="ALPHA-D-RIBOSE 1-METHYLPHOSPHONATE 5-TRIPHOSPHATE DIPHOSPHATASE"/>
    <property type="match status" value="1"/>
</dbReference>
<dbReference type="InterPro" id="IPR011059">
    <property type="entry name" value="Metal-dep_hydrolase_composite"/>
</dbReference>
<keyword evidence="1" id="KW-0472">Membrane</keyword>
<dbReference type="AlphaFoldDB" id="A0A430JZL5"/>
<proteinExistence type="predicted"/>
<evidence type="ECO:0000259" key="2">
    <source>
        <dbReference type="Pfam" id="PF01979"/>
    </source>
</evidence>
<dbReference type="Gene3D" id="3.40.50.10910">
    <property type="entry name" value="Amidohydrolase"/>
    <property type="match status" value="1"/>
</dbReference>
<comment type="caution">
    <text evidence="3">The sequence shown here is derived from an EMBL/GenBank/DDBJ whole genome shotgun (WGS) entry which is preliminary data.</text>
</comment>
<dbReference type="RefSeq" id="WP_126163996.1">
    <property type="nucleotide sequence ID" value="NZ_RQPJ01000021.1"/>
</dbReference>
<dbReference type="InterPro" id="IPR051781">
    <property type="entry name" value="Metallo-dep_Hydrolase"/>
</dbReference>
<accession>A0A430JZL5</accession>